<protein>
    <submittedName>
        <fullName evidence="1">Uncharacterized protein</fullName>
    </submittedName>
</protein>
<proteinExistence type="predicted"/>
<dbReference type="EMBL" id="MSZS01000003">
    <property type="protein sequence ID" value="PKX95844.1"/>
    <property type="molecule type" value="Genomic_DNA"/>
</dbReference>
<dbReference type="Proteomes" id="UP000234474">
    <property type="component" value="Unassembled WGS sequence"/>
</dbReference>
<evidence type="ECO:0000313" key="1">
    <source>
        <dbReference type="EMBL" id="PKX95844.1"/>
    </source>
</evidence>
<sequence>MGRGLKLRLSQLSIAIGNVALRSSICELRRKEGAWILEGLSDSSLEEGCTLLSLSLFIVVISWVGLQCSCLPMTLFMDVVIMVAGRSDFYDALR</sequence>
<dbReference type="GeneID" id="36534381"/>
<name>A0A2I1CDY4_ASPN1</name>
<dbReference type="VEuPathDB" id="FungiDB:P174DRAFT_440464"/>
<dbReference type="RefSeq" id="XP_024684439.1">
    <property type="nucleotide sequence ID" value="XM_024827056.1"/>
</dbReference>
<organism evidence="1 2">
    <name type="scientific">Aspergillus novofumigatus (strain IBT 16806)</name>
    <dbReference type="NCBI Taxonomy" id="1392255"/>
    <lineage>
        <taxon>Eukaryota</taxon>
        <taxon>Fungi</taxon>
        <taxon>Dikarya</taxon>
        <taxon>Ascomycota</taxon>
        <taxon>Pezizomycotina</taxon>
        <taxon>Eurotiomycetes</taxon>
        <taxon>Eurotiomycetidae</taxon>
        <taxon>Eurotiales</taxon>
        <taxon>Aspergillaceae</taxon>
        <taxon>Aspergillus</taxon>
        <taxon>Aspergillus subgen. Fumigati</taxon>
    </lineage>
</organism>
<evidence type="ECO:0000313" key="2">
    <source>
        <dbReference type="Proteomes" id="UP000234474"/>
    </source>
</evidence>
<gene>
    <name evidence="1" type="ORF">P174DRAFT_440464</name>
</gene>
<reference evidence="2" key="1">
    <citation type="journal article" date="2018" name="Proc. Natl. Acad. Sci. U.S.A.">
        <title>Linking secondary metabolites to gene clusters through genome sequencing of six diverse Aspergillus species.</title>
        <authorList>
            <person name="Kaerboelling I."/>
            <person name="Vesth T.C."/>
            <person name="Frisvad J.C."/>
            <person name="Nybo J.L."/>
            <person name="Theobald S."/>
            <person name="Kuo A."/>
            <person name="Bowyer P."/>
            <person name="Matsuda Y."/>
            <person name="Mondo S."/>
            <person name="Lyhne E.K."/>
            <person name="Kogle M.E."/>
            <person name="Clum A."/>
            <person name="Lipzen A."/>
            <person name="Salamov A."/>
            <person name="Ngan C.Y."/>
            <person name="Daum C."/>
            <person name="Chiniquy J."/>
            <person name="Barry K."/>
            <person name="LaButti K."/>
            <person name="Haridas S."/>
            <person name="Simmons B.A."/>
            <person name="Magnuson J.K."/>
            <person name="Mortensen U.H."/>
            <person name="Larsen T.O."/>
            <person name="Grigoriev I.V."/>
            <person name="Baker S.E."/>
            <person name="Andersen M.R."/>
        </authorList>
    </citation>
    <scope>NUCLEOTIDE SEQUENCE [LARGE SCALE GENOMIC DNA]</scope>
    <source>
        <strain evidence="2">IBT 16806</strain>
    </source>
</reference>
<keyword evidence="2" id="KW-1185">Reference proteome</keyword>
<comment type="caution">
    <text evidence="1">The sequence shown here is derived from an EMBL/GenBank/DDBJ whole genome shotgun (WGS) entry which is preliminary data.</text>
</comment>
<accession>A0A2I1CDY4</accession>
<dbReference type="AlphaFoldDB" id="A0A2I1CDY4"/>